<protein>
    <submittedName>
        <fullName evidence="3">TRAP transporter substrate-binding protein</fullName>
    </submittedName>
</protein>
<dbReference type="Proteomes" id="UP001596547">
    <property type="component" value="Unassembled WGS sequence"/>
</dbReference>
<feature type="region of interest" description="Disordered" evidence="2">
    <location>
        <begin position="12"/>
        <end position="42"/>
    </location>
</feature>
<sequence>MVLTGLAGCLGGNDGNDGNGGGGSGGGGGGGGGESRSLSIATPFNPEHTQTKLASRFADNVDSATDGRITFDVLAASVGGEEDQIEAVASGTVDMHGTSISSVAAAYGPEYGFLEAPFVAQNWDHFVAMQEEYTYADGGFNEKIINQGNQRQLSESFRGLRGTTSNKVVKHPDDVQGLDMRLPQFETWVKTWQEIGVNATPVAFDELYSALETGVVEASEGPIQQFMDTSLYEVQTHFSETQHLLQGLSWLINEALWQDLSSDDQQMIQESLDEAIEWANEETRSEVDVLLKKAEEEHGTTITRAEDVDQEAFVEAGRPQLERFFENRWDPSFEEVMGLA</sequence>
<dbReference type="RefSeq" id="WP_276306251.1">
    <property type="nucleotide sequence ID" value="NZ_CP119993.1"/>
</dbReference>
<dbReference type="CDD" id="cd13603">
    <property type="entry name" value="PBP2_TRAP_Siap_TeaA_like"/>
    <property type="match status" value="1"/>
</dbReference>
<proteinExistence type="predicted"/>
<evidence type="ECO:0000313" key="4">
    <source>
        <dbReference type="Proteomes" id="UP001596547"/>
    </source>
</evidence>
<keyword evidence="1" id="KW-0732">Signal</keyword>
<organism evidence="3 4">
    <name type="scientific">Halomarina halobia</name>
    <dbReference type="NCBI Taxonomy" id="3033386"/>
    <lineage>
        <taxon>Archaea</taxon>
        <taxon>Methanobacteriati</taxon>
        <taxon>Methanobacteriota</taxon>
        <taxon>Stenosarchaea group</taxon>
        <taxon>Halobacteria</taxon>
        <taxon>Halobacteriales</taxon>
        <taxon>Natronomonadaceae</taxon>
        <taxon>Halomarina</taxon>
    </lineage>
</organism>
<dbReference type="Gene3D" id="3.40.190.170">
    <property type="entry name" value="Bacterial extracellular solute-binding protein, family 7"/>
    <property type="match status" value="1"/>
</dbReference>
<dbReference type="AlphaFoldDB" id="A0ABD6AEC8"/>
<dbReference type="EMBL" id="JBHTBF010000003">
    <property type="protein sequence ID" value="MFC7318904.1"/>
    <property type="molecule type" value="Genomic_DNA"/>
</dbReference>
<comment type="caution">
    <text evidence="3">The sequence shown here is derived from an EMBL/GenBank/DDBJ whole genome shotgun (WGS) entry which is preliminary data.</text>
</comment>
<dbReference type="NCBIfam" id="NF037995">
    <property type="entry name" value="TRAP_S1"/>
    <property type="match status" value="1"/>
</dbReference>
<accession>A0ABD6AEC8</accession>
<feature type="compositionally biased region" description="Gly residues" evidence="2">
    <location>
        <begin position="12"/>
        <end position="34"/>
    </location>
</feature>
<reference evidence="3 4" key="1">
    <citation type="journal article" date="2019" name="Int. J. Syst. Evol. Microbiol.">
        <title>The Global Catalogue of Microorganisms (GCM) 10K type strain sequencing project: providing services to taxonomists for standard genome sequencing and annotation.</title>
        <authorList>
            <consortium name="The Broad Institute Genomics Platform"/>
            <consortium name="The Broad Institute Genome Sequencing Center for Infectious Disease"/>
            <person name="Wu L."/>
            <person name="Ma J."/>
        </authorList>
    </citation>
    <scope>NUCLEOTIDE SEQUENCE [LARGE SCALE GENOMIC DNA]</scope>
    <source>
        <strain evidence="3 4">PSR21</strain>
    </source>
</reference>
<evidence type="ECO:0000313" key="3">
    <source>
        <dbReference type="EMBL" id="MFC7318904.1"/>
    </source>
</evidence>
<keyword evidence="4" id="KW-1185">Reference proteome</keyword>
<gene>
    <name evidence="3" type="ORF">ACFQPE_19195</name>
</gene>
<evidence type="ECO:0000256" key="1">
    <source>
        <dbReference type="ARBA" id="ARBA00022729"/>
    </source>
</evidence>
<dbReference type="GeneID" id="79317910"/>
<name>A0ABD6AEC8_9EURY</name>
<dbReference type="InterPro" id="IPR038404">
    <property type="entry name" value="TRAP_DctP_sf"/>
</dbReference>
<dbReference type="PANTHER" id="PTHR33376:SF4">
    <property type="entry name" value="SIALIC ACID-BINDING PERIPLASMIC PROTEIN SIAP"/>
    <property type="match status" value="1"/>
</dbReference>
<dbReference type="Pfam" id="PF03480">
    <property type="entry name" value="DctP"/>
    <property type="match status" value="1"/>
</dbReference>
<dbReference type="PANTHER" id="PTHR33376">
    <property type="match status" value="1"/>
</dbReference>
<dbReference type="InterPro" id="IPR018389">
    <property type="entry name" value="DctP_fam"/>
</dbReference>
<evidence type="ECO:0000256" key="2">
    <source>
        <dbReference type="SAM" id="MobiDB-lite"/>
    </source>
</evidence>